<evidence type="ECO:0000256" key="5">
    <source>
        <dbReference type="ARBA" id="ARBA00022801"/>
    </source>
</evidence>
<dbReference type="GO" id="GO:0016787">
    <property type="term" value="F:hydrolase activity"/>
    <property type="evidence" value="ECO:0007669"/>
    <property type="project" value="UniProtKB-KW"/>
</dbReference>
<dbReference type="Pfam" id="PF02578">
    <property type="entry name" value="Cu-oxidase_4"/>
    <property type="match status" value="1"/>
</dbReference>
<accession>A0A1B8Q1X5</accession>
<name>A0A1B8Q1X5_MORLA</name>
<comment type="catalytic activity">
    <reaction evidence="7">
        <text>adenosine + H2O + H(+) = inosine + NH4(+)</text>
        <dbReference type="Rhea" id="RHEA:24408"/>
        <dbReference type="ChEBI" id="CHEBI:15377"/>
        <dbReference type="ChEBI" id="CHEBI:15378"/>
        <dbReference type="ChEBI" id="CHEBI:16335"/>
        <dbReference type="ChEBI" id="CHEBI:17596"/>
        <dbReference type="ChEBI" id="CHEBI:28938"/>
        <dbReference type="EC" id="3.5.4.4"/>
    </reaction>
    <physiologicalReaction direction="left-to-right" evidence="7">
        <dbReference type="Rhea" id="RHEA:24409"/>
    </physiologicalReaction>
</comment>
<evidence type="ECO:0000256" key="1">
    <source>
        <dbReference type="ARBA" id="ARBA00000553"/>
    </source>
</evidence>
<keyword evidence="3" id="KW-0808">Transferase</keyword>
<evidence type="ECO:0000256" key="2">
    <source>
        <dbReference type="ARBA" id="ARBA00007353"/>
    </source>
</evidence>
<evidence type="ECO:0000256" key="7">
    <source>
        <dbReference type="ARBA" id="ARBA00047989"/>
    </source>
</evidence>
<comment type="caution">
    <text evidence="10">The sequence shown here is derived from an EMBL/GenBank/DDBJ whole genome shotgun (WGS) entry which is preliminary data.</text>
</comment>
<comment type="catalytic activity">
    <reaction evidence="9">
        <text>S-methyl-5'-thioadenosine + phosphate = 5-(methylsulfanyl)-alpha-D-ribose 1-phosphate + adenine</text>
        <dbReference type="Rhea" id="RHEA:11852"/>
        <dbReference type="ChEBI" id="CHEBI:16708"/>
        <dbReference type="ChEBI" id="CHEBI:17509"/>
        <dbReference type="ChEBI" id="CHEBI:43474"/>
        <dbReference type="ChEBI" id="CHEBI:58533"/>
        <dbReference type="EC" id="2.4.2.28"/>
    </reaction>
    <physiologicalReaction direction="left-to-right" evidence="9">
        <dbReference type="Rhea" id="RHEA:11853"/>
    </physiologicalReaction>
</comment>
<dbReference type="Proteomes" id="UP000092607">
    <property type="component" value="Unassembled WGS sequence"/>
</dbReference>
<dbReference type="SUPFAM" id="SSF64438">
    <property type="entry name" value="CNF1/YfiH-like putative cysteine hydrolases"/>
    <property type="match status" value="1"/>
</dbReference>
<dbReference type="InterPro" id="IPR038371">
    <property type="entry name" value="Cu_polyphenol_OxRdtase_sf"/>
</dbReference>
<sequence length="265" mass="29512">MFDILYQNDHVLIVQTHAGEFDKWGNDLYGSFNMGLHVGDDSEQVLTNRMALLDRLNGLTNDNVSQIHWLNQIHSDIVAHAKSAIVPQDADALITDKAGVALSIMTADCVPIALFNDDCADNENGQIACIHAGWQGLTKGIIKNTYENFHDKNNIKAVIGACISHDNYEINKTLAHDIISQVSDKNLVALTFDELYQQIITDKDDDKCLIDIVKLTKLQLSHLDITVINDTVPCSYANPKYYSYRQQTHAKKSATGRMATVIVKL</sequence>
<evidence type="ECO:0008006" key="12">
    <source>
        <dbReference type="Google" id="ProtNLM"/>
    </source>
</evidence>
<dbReference type="AlphaFoldDB" id="A0A1B8Q1X5"/>
<comment type="catalytic activity">
    <reaction evidence="1">
        <text>inosine + phosphate = alpha-D-ribose 1-phosphate + hypoxanthine</text>
        <dbReference type="Rhea" id="RHEA:27646"/>
        <dbReference type="ChEBI" id="CHEBI:17368"/>
        <dbReference type="ChEBI" id="CHEBI:17596"/>
        <dbReference type="ChEBI" id="CHEBI:43474"/>
        <dbReference type="ChEBI" id="CHEBI:57720"/>
        <dbReference type="EC" id="2.4.2.1"/>
    </reaction>
    <physiologicalReaction direction="left-to-right" evidence="1">
        <dbReference type="Rhea" id="RHEA:27647"/>
    </physiologicalReaction>
</comment>
<evidence type="ECO:0000256" key="4">
    <source>
        <dbReference type="ARBA" id="ARBA00022723"/>
    </source>
</evidence>
<evidence type="ECO:0000256" key="3">
    <source>
        <dbReference type="ARBA" id="ARBA00022679"/>
    </source>
</evidence>
<dbReference type="InterPro" id="IPR003730">
    <property type="entry name" value="Cu_polyphenol_OxRdtase"/>
</dbReference>
<gene>
    <name evidence="10" type="ORF">A9309_07115</name>
</gene>
<dbReference type="CDD" id="cd16833">
    <property type="entry name" value="YfiH"/>
    <property type="match status" value="1"/>
</dbReference>
<keyword evidence="6" id="KW-0862">Zinc</keyword>
<dbReference type="RefSeq" id="WP_065255499.1">
    <property type="nucleotide sequence ID" value="NZ_JARDJM010000010.1"/>
</dbReference>
<dbReference type="PANTHER" id="PTHR30616:SF2">
    <property type="entry name" value="PURINE NUCLEOSIDE PHOSPHORYLASE LACC1"/>
    <property type="match status" value="1"/>
</dbReference>
<comment type="catalytic activity">
    <reaction evidence="8">
        <text>adenosine + phosphate = alpha-D-ribose 1-phosphate + adenine</text>
        <dbReference type="Rhea" id="RHEA:27642"/>
        <dbReference type="ChEBI" id="CHEBI:16335"/>
        <dbReference type="ChEBI" id="CHEBI:16708"/>
        <dbReference type="ChEBI" id="CHEBI:43474"/>
        <dbReference type="ChEBI" id="CHEBI:57720"/>
        <dbReference type="EC" id="2.4.2.1"/>
    </reaction>
    <physiologicalReaction direction="left-to-right" evidence="8">
        <dbReference type="Rhea" id="RHEA:27643"/>
    </physiologicalReaction>
</comment>
<evidence type="ECO:0000256" key="6">
    <source>
        <dbReference type="ARBA" id="ARBA00022833"/>
    </source>
</evidence>
<dbReference type="GO" id="GO:0017061">
    <property type="term" value="F:S-methyl-5-thioadenosine phosphorylase activity"/>
    <property type="evidence" value="ECO:0007669"/>
    <property type="project" value="UniProtKB-EC"/>
</dbReference>
<evidence type="ECO:0000313" key="11">
    <source>
        <dbReference type="Proteomes" id="UP000092607"/>
    </source>
</evidence>
<evidence type="ECO:0000313" key="10">
    <source>
        <dbReference type="EMBL" id="OBX62699.1"/>
    </source>
</evidence>
<proteinExistence type="inferred from homology"/>
<organism evidence="10 11">
    <name type="scientific">Moraxella lacunata</name>
    <dbReference type="NCBI Taxonomy" id="477"/>
    <lineage>
        <taxon>Bacteria</taxon>
        <taxon>Pseudomonadati</taxon>
        <taxon>Pseudomonadota</taxon>
        <taxon>Gammaproteobacteria</taxon>
        <taxon>Moraxellales</taxon>
        <taxon>Moraxellaceae</taxon>
        <taxon>Moraxella</taxon>
    </lineage>
</organism>
<keyword evidence="4" id="KW-0479">Metal-binding</keyword>
<evidence type="ECO:0000256" key="8">
    <source>
        <dbReference type="ARBA" id="ARBA00048968"/>
    </source>
</evidence>
<protein>
    <recommendedName>
        <fullName evidence="12">Laccase domain protein yfiH</fullName>
    </recommendedName>
</protein>
<comment type="similarity">
    <text evidence="2">Belongs to the purine nucleoside phosphorylase YfiH/LACC1 family.</text>
</comment>
<dbReference type="Gene3D" id="3.60.140.10">
    <property type="entry name" value="CNF1/YfiH-like putative cysteine hydrolases"/>
    <property type="match status" value="1"/>
</dbReference>
<dbReference type="InterPro" id="IPR011324">
    <property type="entry name" value="Cytotoxic_necrot_fac-like_cat"/>
</dbReference>
<keyword evidence="5" id="KW-0378">Hydrolase</keyword>
<evidence type="ECO:0000256" key="9">
    <source>
        <dbReference type="ARBA" id="ARBA00049893"/>
    </source>
</evidence>
<dbReference type="PANTHER" id="PTHR30616">
    <property type="entry name" value="UNCHARACTERIZED PROTEIN YFIH"/>
    <property type="match status" value="1"/>
</dbReference>
<dbReference type="OrthoDB" id="4279at2"/>
<dbReference type="GO" id="GO:0005507">
    <property type="term" value="F:copper ion binding"/>
    <property type="evidence" value="ECO:0007669"/>
    <property type="project" value="TreeGrafter"/>
</dbReference>
<reference evidence="10 11" key="1">
    <citation type="submission" date="2016-06" db="EMBL/GenBank/DDBJ databases">
        <title>Draft genome of Moraxella lacunata CCUG 57757A.</title>
        <authorList>
            <person name="Salva-Serra F."/>
            <person name="Engstrom-Jakobsson H."/>
            <person name="Thorell K."/>
            <person name="Gonzales-Siles L."/>
            <person name="Karlsson R."/>
            <person name="Boulund F."/>
            <person name="Engstrand L."/>
            <person name="Kristiansson E."/>
            <person name="Moore E."/>
        </authorList>
    </citation>
    <scope>NUCLEOTIDE SEQUENCE [LARGE SCALE GENOMIC DNA]</scope>
    <source>
        <strain evidence="10 11">CCUG 57757A</strain>
    </source>
</reference>
<dbReference type="EMBL" id="LZMS01000059">
    <property type="protein sequence ID" value="OBX62699.1"/>
    <property type="molecule type" value="Genomic_DNA"/>
</dbReference>